<reference evidence="1 2" key="1">
    <citation type="submission" date="2016-11" db="EMBL/GenBank/DDBJ databases">
        <authorList>
            <person name="Jaros S."/>
            <person name="Januszkiewicz K."/>
            <person name="Wedrychowicz H."/>
        </authorList>
    </citation>
    <scope>NUCLEOTIDE SEQUENCE [LARGE SCALE GENOMIC DNA]</scope>
    <source>
        <strain evidence="1 2">GAS138</strain>
    </source>
</reference>
<gene>
    <name evidence="1" type="ORF">SAMN05443248_3385</name>
</gene>
<dbReference type="Proteomes" id="UP000189796">
    <property type="component" value="Chromosome I"/>
</dbReference>
<evidence type="ECO:0000313" key="2">
    <source>
        <dbReference type="Proteomes" id="UP000189796"/>
    </source>
</evidence>
<proteinExistence type="predicted"/>
<accession>A0A1M5PIN2</accession>
<name>A0A1M5PIN2_9BRAD</name>
<dbReference type="EMBL" id="LT670817">
    <property type="protein sequence ID" value="SHH01612.1"/>
    <property type="molecule type" value="Genomic_DNA"/>
</dbReference>
<evidence type="ECO:0000313" key="1">
    <source>
        <dbReference type="EMBL" id="SHH01612.1"/>
    </source>
</evidence>
<protein>
    <submittedName>
        <fullName evidence="1">Uncharacterized protein</fullName>
    </submittedName>
</protein>
<sequence length="62" mass="6650">MVLSDTAKRQLRSYVTVDGVIRTKDPGDLKGEGFAVLIDVKNSGQGYPMGMFKTDGEGNLAT</sequence>
<organism evidence="1 2">
    <name type="scientific">Bradyrhizobium erythrophlei</name>
    <dbReference type="NCBI Taxonomy" id="1437360"/>
    <lineage>
        <taxon>Bacteria</taxon>
        <taxon>Pseudomonadati</taxon>
        <taxon>Pseudomonadota</taxon>
        <taxon>Alphaproteobacteria</taxon>
        <taxon>Hyphomicrobiales</taxon>
        <taxon>Nitrobacteraceae</taxon>
        <taxon>Bradyrhizobium</taxon>
    </lineage>
</organism>
<dbReference type="AlphaFoldDB" id="A0A1M5PIN2"/>